<evidence type="ECO:0000313" key="3">
    <source>
        <dbReference type="Proteomes" id="UP001172155"/>
    </source>
</evidence>
<accession>A0AA40K9R3</accession>
<keyword evidence="3" id="KW-1185">Reference proteome</keyword>
<gene>
    <name evidence="2" type="ORF">B0T18DRAFT_425929</name>
</gene>
<keyword evidence="1" id="KW-0732">Signal</keyword>
<feature type="signal peptide" evidence="1">
    <location>
        <begin position="1"/>
        <end position="18"/>
    </location>
</feature>
<protein>
    <submittedName>
        <fullName evidence="2">Uncharacterized protein</fullName>
    </submittedName>
</protein>
<reference evidence="2" key="1">
    <citation type="submission" date="2023-06" db="EMBL/GenBank/DDBJ databases">
        <title>Genome-scale phylogeny and comparative genomics of the fungal order Sordariales.</title>
        <authorList>
            <consortium name="Lawrence Berkeley National Laboratory"/>
            <person name="Hensen N."/>
            <person name="Bonometti L."/>
            <person name="Westerberg I."/>
            <person name="Brannstrom I.O."/>
            <person name="Guillou S."/>
            <person name="Cros-Aarteil S."/>
            <person name="Calhoun S."/>
            <person name="Haridas S."/>
            <person name="Kuo A."/>
            <person name="Mondo S."/>
            <person name="Pangilinan J."/>
            <person name="Riley R."/>
            <person name="LaButti K."/>
            <person name="Andreopoulos B."/>
            <person name="Lipzen A."/>
            <person name="Chen C."/>
            <person name="Yanf M."/>
            <person name="Daum C."/>
            <person name="Ng V."/>
            <person name="Clum A."/>
            <person name="Steindorff A."/>
            <person name="Ohm R."/>
            <person name="Martin F."/>
            <person name="Silar P."/>
            <person name="Natvig D."/>
            <person name="Lalanne C."/>
            <person name="Gautier V."/>
            <person name="Ament-velasquez S.L."/>
            <person name="Kruys A."/>
            <person name="Hutchinson M.I."/>
            <person name="Powell A.J."/>
            <person name="Barry K."/>
            <person name="Miller A.N."/>
            <person name="Grigoriev I.V."/>
            <person name="Debuchy R."/>
            <person name="Gladieux P."/>
            <person name="Thoren M.H."/>
            <person name="Johannesson H."/>
        </authorList>
    </citation>
    <scope>NUCLEOTIDE SEQUENCE</scope>
    <source>
        <strain evidence="2">SMH3187-1</strain>
    </source>
</reference>
<comment type="caution">
    <text evidence="2">The sequence shown here is derived from an EMBL/GenBank/DDBJ whole genome shotgun (WGS) entry which is preliminary data.</text>
</comment>
<evidence type="ECO:0000256" key="1">
    <source>
        <dbReference type="SAM" id="SignalP"/>
    </source>
</evidence>
<sequence length="81" mass="8259">MKLSAIAATFLTAATAAAVPTKDVQARGVGPRDCLSLCAYLRIPNPIAYGTCIGVCLSLAEQGEDPVEFIGDGQGGTVFGK</sequence>
<evidence type="ECO:0000313" key="2">
    <source>
        <dbReference type="EMBL" id="KAK0751258.1"/>
    </source>
</evidence>
<proteinExistence type="predicted"/>
<feature type="chain" id="PRO_5041409794" evidence="1">
    <location>
        <begin position="19"/>
        <end position="81"/>
    </location>
</feature>
<name>A0AA40K9R3_9PEZI</name>
<dbReference type="Proteomes" id="UP001172155">
    <property type="component" value="Unassembled WGS sequence"/>
</dbReference>
<organism evidence="2 3">
    <name type="scientific">Schizothecium vesticola</name>
    <dbReference type="NCBI Taxonomy" id="314040"/>
    <lineage>
        <taxon>Eukaryota</taxon>
        <taxon>Fungi</taxon>
        <taxon>Dikarya</taxon>
        <taxon>Ascomycota</taxon>
        <taxon>Pezizomycotina</taxon>
        <taxon>Sordariomycetes</taxon>
        <taxon>Sordariomycetidae</taxon>
        <taxon>Sordariales</taxon>
        <taxon>Schizotheciaceae</taxon>
        <taxon>Schizothecium</taxon>
    </lineage>
</organism>
<dbReference type="EMBL" id="JAUKUD010000002">
    <property type="protein sequence ID" value="KAK0751258.1"/>
    <property type="molecule type" value="Genomic_DNA"/>
</dbReference>
<dbReference type="AlphaFoldDB" id="A0AA40K9R3"/>